<dbReference type="SMART" id="SM00533">
    <property type="entry name" value="MUTSd"/>
    <property type="match status" value="1"/>
</dbReference>
<dbReference type="GO" id="GO:0003684">
    <property type="term" value="F:damaged DNA binding"/>
    <property type="evidence" value="ECO:0007669"/>
    <property type="project" value="UniProtKB-UniRule"/>
</dbReference>
<dbReference type="InterPro" id="IPR007695">
    <property type="entry name" value="DNA_mismatch_repair_MutS-lik_N"/>
</dbReference>
<dbReference type="GO" id="GO:0006298">
    <property type="term" value="P:mismatch repair"/>
    <property type="evidence" value="ECO:0007669"/>
    <property type="project" value="UniProtKB-UniRule"/>
</dbReference>
<keyword evidence="6 9" id="KW-0238">DNA-binding</keyword>
<dbReference type="InterPro" id="IPR016151">
    <property type="entry name" value="DNA_mismatch_repair_MutS_N"/>
</dbReference>
<dbReference type="InParanoid" id="B4D9S2"/>
<dbReference type="RefSeq" id="WP_006982983.1">
    <property type="nucleotide sequence ID" value="NZ_ABVL01000027.1"/>
</dbReference>
<dbReference type="eggNOG" id="COG0249">
    <property type="taxonomic scope" value="Bacteria"/>
</dbReference>
<dbReference type="PIRSF" id="PIRSF037677">
    <property type="entry name" value="DNA_mis_repair_Msh6"/>
    <property type="match status" value="1"/>
</dbReference>
<name>B4D9S2_9BACT</name>
<evidence type="ECO:0000313" key="14">
    <source>
        <dbReference type="Proteomes" id="UP000005824"/>
    </source>
</evidence>
<dbReference type="Pfam" id="PF00488">
    <property type="entry name" value="MutS_V"/>
    <property type="match status" value="1"/>
</dbReference>
<dbReference type="PROSITE" id="PS00486">
    <property type="entry name" value="DNA_MISMATCH_REPAIR_2"/>
    <property type="match status" value="1"/>
</dbReference>
<dbReference type="AlphaFoldDB" id="B4D9S2"/>
<dbReference type="SMART" id="SM00534">
    <property type="entry name" value="MUTSac"/>
    <property type="match status" value="1"/>
</dbReference>
<proteinExistence type="inferred from homology"/>
<dbReference type="SUPFAM" id="SSF48334">
    <property type="entry name" value="DNA repair protein MutS, domain III"/>
    <property type="match status" value="1"/>
</dbReference>
<evidence type="ECO:0000259" key="12">
    <source>
        <dbReference type="PROSITE" id="PS00486"/>
    </source>
</evidence>
<dbReference type="InterPro" id="IPR045076">
    <property type="entry name" value="MutS"/>
</dbReference>
<dbReference type="FunFam" id="3.40.50.300:FF:000870">
    <property type="entry name" value="MutS protein homolog 4"/>
    <property type="match status" value="1"/>
</dbReference>
<dbReference type="SUPFAM" id="SSF55271">
    <property type="entry name" value="DNA repair protein MutS, domain I"/>
    <property type="match status" value="1"/>
</dbReference>
<dbReference type="NCBIfam" id="TIGR01070">
    <property type="entry name" value="mutS1"/>
    <property type="match status" value="1"/>
</dbReference>
<evidence type="ECO:0000256" key="6">
    <source>
        <dbReference type="ARBA" id="ARBA00023125"/>
    </source>
</evidence>
<evidence type="ECO:0000256" key="4">
    <source>
        <dbReference type="ARBA" id="ARBA00022763"/>
    </source>
</evidence>
<dbReference type="InterPro" id="IPR036678">
    <property type="entry name" value="MutS_con_dom_sf"/>
</dbReference>
<accession>B4D9S2</accession>
<keyword evidence="4 9" id="KW-0227">DNA damage</keyword>
<keyword evidence="5 9" id="KW-0067">ATP-binding</keyword>
<reference evidence="13 14" key="1">
    <citation type="journal article" date="2011" name="J. Bacteriol.">
        <title>Genome sequence of Chthoniobacter flavus Ellin428, an aerobic heterotrophic soil bacterium.</title>
        <authorList>
            <person name="Kant R."/>
            <person name="van Passel M.W."/>
            <person name="Palva A."/>
            <person name="Lucas S."/>
            <person name="Lapidus A."/>
            <person name="Glavina Del Rio T."/>
            <person name="Dalin E."/>
            <person name="Tice H."/>
            <person name="Bruce D."/>
            <person name="Goodwin L."/>
            <person name="Pitluck S."/>
            <person name="Larimer F.W."/>
            <person name="Land M.L."/>
            <person name="Hauser L."/>
            <person name="Sangwan P."/>
            <person name="de Vos W.M."/>
            <person name="Janssen P.H."/>
            <person name="Smidt H."/>
        </authorList>
    </citation>
    <scope>NUCLEOTIDE SEQUENCE [LARGE SCALE GENOMIC DNA]</scope>
    <source>
        <strain evidence="13 14">Ellin428</strain>
    </source>
</reference>
<dbReference type="Pfam" id="PF05190">
    <property type="entry name" value="MutS_IV"/>
    <property type="match status" value="1"/>
</dbReference>
<evidence type="ECO:0000256" key="2">
    <source>
        <dbReference type="ARBA" id="ARBA00021982"/>
    </source>
</evidence>
<dbReference type="PANTHER" id="PTHR11361">
    <property type="entry name" value="DNA MISMATCH REPAIR PROTEIN MUTS FAMILY MEMBER"/>
    <property type="match status" value="1"/>
</dbReference>
<dbReference type="STRING" id="497964.CfE428DRAFT_5662"/>
<feature type="region of interest" description="Disordered" evidence="11">
    <location>
        <begin position="829"/>
        <end position="864"/>
    </location>
</feature>
<dbReference type="SUPFAM" id="SSF53150">
    <property type="entry name" value="DNA repair protein MutS, domain II"/>
    <property type="match status" value="1"/>
</dbReference>
<dbReference type="PANTHER" id="PTHR11361:SF34">
    <property type="entry name" value="DNA MISMATCH REPAIR PROTEIN MSH1, MITOCHONDRIAL"/>
    <property type="match status" value="1"/>
</dbReference>
<dbReference type="Gene3D" id="3.40.1170.10">
    <property type="entry name" value="DNA repair protein MutS, domain I"/>
    <property type="match status" value="1"/>
</dbReference>
<evidence type="ECO:0000256" key="7">
    <source>
        <dbReference type="ARBA" id="ARBA00023204"/>
    </source>
</evidence>
<dbReference type="InterPro" id="IPR027417">
    <property type="entry name" value="P-loop_NTPase"/>
</dbReference>
<dbReference type="InterPro" id="IPR007696">
    <property type="entry name" value="DNA_mismatch_repair_MutS_core"/>
</dbReference>
<protein>
    <recommendedName>
        <fullName evidence="2 9">DNA mismatch repair protein MutS</fullName>
    </recommendedName>
</protein>
<keyword evidence="3 9" id="KW-0547">Nucleotide-binding</keyword>
<dbReference type="InterPro" id="IPR007860">
    <property type="entry name" value="DNA_mmatch_repair_MutS_con_dom"/>
</dbReference>
<evidence type="ECO:0000313" key="13">
    <source>
        <dbReference type="EMBL" id="EDY16853.1"/>
    </source>
</evidence>
<gene>
    <name evidence="9" type="primary">mutS</name>
    <name evidence="13" type="ORF">CfE428DRAFT_5662</name>
</gene>
<dbReference type="InterPro" id="IPR005748">
    <property type="entry name" value="DNA_mismatch_repair_MutS"/>
</dbReference>
<dbReference type="InterPro" id="IPR000432">
    <property type="entry name" value="DNA_mismatch_repair_MutS_C"/>
</dbReference>
<dbReference type="GO" id="GO:0030983">
    <property type="term" value="F:mismatched DNA binding"/>
    <property type="evidence" value="ECO:0007669"/>
    <property type="project" value="InterPro"/>
</dbReference>
<evidence type="ECO:0000256" key="8">
    <source>
        <dbReference type="ARBA" id="ARBA00024647"/>
    </source>
</evidence>
<dbReference type="CDD" id="cd03284">
    <property type="entry name" value="ABC_MutS1"/>
    <property type="match status" value="1"/>
</dbReference>
<keyword evidence="7 9" id="KW-0234">DNA repair</keyword>
<dbReference type="Pfam" id="PF05192">
    <property type="entry name" value="MutS_III"/>
    <property type="match status" value="1"/>
</dbReference>
<comment type="similarity">
    <text evidence="1 9 10">Belongs to the DNA mismatch repair MutS family.</text>
</comment>
<comment type="caution">
    <text evidence="13">The sequence shown here is derived from an EMBL/GenBank/DDBJ whole genome shotgun (WGS) entry which is preliminary data.</text>
</comment>
<evidence type="ECO:0000256" key="10">
    <source>
        <dbReference type="RuleBase" id="RU003756"/>
    </source>
</evidence>
<dbReference type="InterPro" id="IPR017261">
    <property type="entry name" value="DNA_mismatch_repair_MutS/MSH"/>
</dbReference>
<feature type="binding site" evidence="9">
    <location>
        <begin position="637"/>
        <end position="644"/>
    </location>
    <ligand>
        <name>ATP</name>
        <dbReference type="ChEBI" id="CHEBI:30616"/>
    </ligand>
</feature>
<keyword evidence="14" id="KW-1185">Reference proteome</keyword>
<dbReference type="GO" id="GO:0005524">
    <property type="term" value="F:ATP binding"/>
    <property type="evidence" value="ECO:0007669"/>
    <property type="project" value="UniProtKB-UniRule"/>
</dbReference>
<dbReference type="Proteomes" id="UP000005824">
    <property type="component" value="Unassembled WGS sequence"/>
</dbReference>
<dbReference type="NCBIfam" id="NF003810">
    <property type="entry name" value="PRK05399.1"/>
    <property type="match status" value="1"/>
</dbReference>
<organism evidence="13 14">
    <name type="scientific">Chthoniobacter flavus Ellin428</name>
    <dbReference type="NCBI Taxonomy" id="497964"/>
    <lineage>
        <taxon>Bacteria</taxon>
        <taxon>Pseudomonadati</taxon>
        <taxon>Verrucomicrobiota</taxon>
        <taxon>Spartobacteria</taxon>
        <taxon>Chthoniobacterales</taxon>
        <taxon>Chthoniobacteraceae</taxon>
        <taxon>Chthoniobacter</taxon>
    </lineage>
</organism>
<dbReference type="GO" id="GO:0005829">
    <property type="term" value="C:cytosol"/>
    <property type="evidence" value="ECO:0007669"/>
    <property type="project" value="TreeGrafter"/>
</dbReference>
<comment type="function">
    <text evidence="8 9">This protein is involved in the repair of mismatches in DNA. It is possible that it carries out the mismatch recognition step. This protein has a weak ATPase activity.</text>
</comment>
<dbReference type="EMBL" id="ABVL01000027">
    <property type="protein sequence ID" value="EDY16853.1"/>
    <property type="molecule type" value="Genomic_DNA"/>
</dbReference>
<dbReference type="InterPro" id="IPR036187">
    <property type="entry name" value="DNA_mismatch_repair_MutS_sf"/>
</dbReference>
<dbReference type="Pfam" id="PF05188">
    <property type="entry name" value="MutS_II"/>
    <property type="match status" value="1"/>
</dbReference>
<dbReference type="Pfam" id="PF01624">
    <property type="entry name" value="MutS_I"/>
    <property type="match status" value="1"/>
</dbReference>
<evidence type="ECO:0000256" key="11">
    <source>
        <dbReference type="SAM" id="MobiDB-lite"/>
    </source>
</evidence>
<dbReference type="Gene3D" id="3.30.420.110">
    <property type="entry name" value="MutS, connector domain"/>
    <property type="match status" value="1"/>
</dbReference>
<evidence type="ECO:0000256" key="5">
    <source>
        <dbReference type="ARBA" id="ARBA00022840"/>
    </source>
</evidence>
<dbReference type="SUPFAM" id="SSF52540">
    <property type="entry name" value="P-loop containing nucleoside triphosphate hydrolases"/>
    <property type="match status" value="1"/>
</dbReference>
<dbReference type="FunCoup" id="B4D9S2">
    <property type="interactions" value="452"/>
</dbReference>
<dbReference type="Gene3D" id="1.10.1420.10">
    <property type="match status" value="2"/>
</dbReference>
<evidence type="ECO:0000256" key="9">
    <source>
        <dbReference type="HAMAP-Rule" id="MF_00096"/>
    </source>
</evidence>
<dbReference type="HAMAP" id="MF_00096">
    <property type="entry name" value="MutS"/>
    <property type="match status" value="1"/>
</dbReference>
<dbReference type="InterPro" id="IPR007861">
    <property type="entry name" value="DNA_mismatch_repair_MutS_clamp"/>
</dbReference>
<evidence type="ECO:0000256" key="3">
    <source>
        <dbReference type="ARBA" id="ARBA00022741"/>
    </source>
</evidence>
<dbReference type="Gene3D" id="3.40.50.300">
    <property type="entry name" value="P-loop containing nucleotide triphosphate hydrolases"/>
    <property type="match status" value="1"/>
</dbReference>
<dbReference type="GO" id="GO:0140664">
    <property type="term" value="F:ATP-dependent DNA damage sensor activity"/>
    <property type="evidence" value="ECO:0007669"/>
    <property type="project" value="InterPro"/>
</dbReference>
<feature type="domain" description="DNA mismatch repair proteins mutS family" evidence="12">
    <location>
        <begin position="711"/>
        <end position="727"/>
    </location>
</feature>
<evidence type="ECO:0000256" key="1">
    <source>
        <dbReference type="ARBA" id="ARBA00006271"/>
    </source>
</evidence>
<sequence length="864" mass="96115">MSETLTPMMQQYQSIRRSLPADTLLLFRLGDFYEMFFEDAKEASAILNVALTKRNLTPMCGIPHHAADNYIRRLIKAGRRVAICDQIGEPQKGQIVQREITHIVSPGTVADLHMLDAKRNNFLAAIYAGGKSGYGFAFVDLTTGDFRLTELADEKELADELARVQPAEVLVSEEQAAQFRDVRGLVARDGYTFLLDQAYFTLRDHFKVQSLDGFGCEELPGAIGAAGAILHYLKTELRRSLSHITRLVCYRNSQFMVLDAATQANLELVEARGGGRDTSLLGALDRTVTPMGARKLRDWILHPLCEIAPLQQRQQMIADLLAEPFLLGNLRETLKSIRDMERTVGRLTQTGGNARDLQVLRMSLEQIPQLRDDLEALGKARNPLEEVGRAGAPRQARGLEPVETAHLSGLGEQIRGDLHPLPHVVELLTKAIVDEPPALTREGGMFRDGYFAPLDELRNAGREGKDWIAQLQQRAIEETGIKSLKVRYTSVFGYFIEVTKSNLHLVPQSWHRKQTVATGERFITPELKEVEGKILGADERAKALEQELFLQIRDEVLRELHALQSTAAAVATLDVLGAFGETARLFGYCRPSLSEDLRINIVDGRHPVLDQSLVEEKFVPNDVLLDGEKNRLLILTGPNMAGKSTYIRQVALLTLMAQIGSWVPAKEAEIGLADRIFTRVGASDDLSRGQSTFMVEMNETANITNNATVRSLVILDEIGRGTSTFDGLSIAWSVAEYLHDEVKARTLFATHYHELTELELTRTGVRNYNIAVREWNDQIIFLRKIIKGGADKSYGIQVARLAGLPAGIIARAKEILSNLEQHELTADGKPALAEAPPPPKHGMPRNKKKAEQARAEMKPQMTLF</sequence>